<gene>
    <name evidence="2" type="ORF">A2318_00090</name>
</gene>
<evidence type="ECO:0000313" key="2">
    <source>
        <dbReference type="EMBL" id="OGL98686.1"/>
    </source>
</evidence>
<accession>A0A1F7W7S7</accession>
<sequence>MNAKRTRARKILRVFIVFSSVLLVLGIAFSIYLHENYPSVRDQARAEENVFWGLSNRLTQEDRSALVNYITRTNTLPHVLPWWEHDRDMCSAVVVKYIALFTGIKFFHTGAWQFRSLRPCNKCVANERKLTSLWDATGEFDQNGNLPTGKKEEFVQQVLSLPFKQDKVYVIGLLWDETKWWKKIQEANRDVNSHLVLYVNGKVIHFFHLNDEHPLRIETLKDVFARGNMKPVWVAEVHEKSRASAPDWILIKKEFRLVPTSRELAFEQNVWPWLSLKRYLRFPAVPDFIPESWHEVSKKADTLIEKTLLMHYRNGFDPYPTAFHEVKKCIQDVRMCYSPASSSQFCAEASSSTQTSLTDGPFMLLRTVPCSENSME</sequence>
<feature type="transmembrane region" description="Helical" evidence="1">
    <location>
        <begin position="12"/>
        <end position="33"/>
    </location>
</feature>
<dbReference type="STRING" id="1802421.A2318_00090"/>
<dbReference type="AlphaFoldDB" id="A0A1F7W7S7"/>
<reference evidence="2 3" key="1">
    <citation type="journal article" date="2016" name="Nat. Commun.">
        <title>Thousands of microbial genomes shed light on interconnected biogeochemical processes in an aquifer system.</title>
        <authorList>
            <person name="Anantharaman K."/>
            <person name="Brown C.T."/>
            <person name="Hug L.A."/>
            <person name="Sharon I."/>
            <person name="Castelle C.J."/>
            <person name="Probst A.J."/>
            <person name="Thomas B.C."/>
            <person name="Singh A."/>
            <person name="Wilkins M.J."/>
            <person name="Karaoz U."/>
            <person name="Brodie E.L."/>
            <person name="Williams K.H."/>
            <person name="Hubbard S.S."/>
            <person name="Banfield J.F."/>
        </authorList>
    </citation>
    <scope>NUCLEOTIDE SEQUENCE [LARGE SCALE GENOMIC DNA]</scope>
</reference>
<keyword evidence="1" id="KW-0812">Transmembrane</keyword>
<comment type="caution">
    <text evidence="2">The sequence shown here is derived from an EMBL/GenBank/DDBJ whole genome shotgun (WGS) entry which is preliminary data.</text>
</comment>
<name>A0A1F7W7S7_9BACT</name>
<evidence type="ECO:0000313" key="3">
    <source>
        <dbReference type="Proteomes" id="UP000177331"/>
    </source>
</evidence>
<keyword evidence="1" id="KW-0472">Membrane</keyword>
<evidence type="ECO:0000256" key="1">
    <source>
        <dbReference type="SAM" id="Phobius"/>
    </source>
</evidence>
<keyword evidence="1" id="KW-1133">Transmembrane helix</keyword>
<proteinExistence type="predicted"/>
<protein>
    <submittedName>
        <fullName evidence="2">Uncharacterized protein</fullName>
    </submittedName>
</protein>
<dbReference type="Proteomes" id="UP000177331">
    <property type="component" value="Unassembled WGS sequence"/>
</dbReference>
<organism evidence="2 3">
    <name type="scientific">Candidatus Uhrbacteria bacterium RIFOXYB2_FULL_45_11</name>
    <dbReference type="NCBI Taxonomy" id="1802421"/>
    <lineage>
        <taxon>Bacteria</taxon>
        <taxon>Candidatus Uhriibacteriota</taxon>
    </lineage>
</organism>
<dbReference type="EMBL" id="MGFD01000022">
    <property type="protein sequence ID" value="OGL98686.1"/>
    <property type="molecule type" value="Genomic_DNA"/>
</dbReference>